<reference evidence="3" key="2">
    <citation type="journal article" date="2023" name="Proc. Natl. Acad. Sci. U.S.A.">
        <title>A global phylogenomic analysis of the shiitake genus Lentinula.</title>
        <authorList>
            <person name="Sierra-Patev S."/>
            <person name="Min B."/>
            <person name="Naranjo-Ortiz M."/>
            <person name="Looney B."/>
            <person name="Konkel Z."/>
            <person name="Slot J.C."/>
            <person name="Sakamoto Y."/>
            <person name="Steenwyk J.L."/>
            <person name="Rokas A."/>
            <person name="Carro J."/>
            <person name="Camarero S."/>
            <person name="Ferreira P."/>
            <person name="Molpeceres G."/>
            <person name="Ruiz-Duenas F.J."/>
            <person name="Serrano A."/>
            <person name="Henrissat B."/>
            <person name="Drula E."/>
            <person name="Hughes K.W."/>
            <person name="Mata J.L."/>
            <person name="Ishikawa N.K."/>
            <person name="Vargas-Isla R."/>
            <person name="Ushijima S."/>
            <person name="Smith C.A."/>
            <person name="Donoghue J."/>
            <person name="Ahrendt S."/>
            <person name="Andreopoulos W."/>
            <person name="He G."/>
            <person name="LaButti K."/>
            <person name="Lipzen A."/>
            <person name="Ng V."/>
            <person name="Riley R."/>
            <person name="Sandor L."/>
            <person name="Barry K."/>
            <person name="Martinez A.T."/>
            <person name="Xiao Y."/>
            <person name="Gibbons J.G."/>
            <person name="Terashima K."/>
            <person name="Grigoriev I.V."/>
            <person name="Hibbett D."/>
        </authorList>
    </citation>
    <scope>NUCLEOTIDE SEQUENCE</scope>
    <source>
        <strain evidence="3">Sp2 HRB7682 ss15</strain>
    </source>
</reference>
<proteinExistence type="predicted"/>
<sequence length="836" mass="95630">MDNTNDYVANTTANRVPLPEARRKSAEALEKVDQLVKEATALKSGKDKGNRTRRILEYLRDGIRYAESISTANNFAEAAVSLLRVIIEQEISRRQNNEQIVVAYCMLSSATFTIRYIERSHINEDLTSELDTEYIKIHAIIEQFGVIATAYYATSKRPLVAFLKASEFKRQMMTSMENCNVCHTKIRELLQLHVTSTVESTAKNVLSIISRLDRAETQDDKKACNILVKYGKDGQTIIGSDRGLQELATLFSEHVTGKTKHILQEDIEEILKEYRNDFLSKMEFTQQDINENVQRLGNEIMAQLTSGPHNLIKDPIFRNVWSSQVSEPQNGSQVSRAESLLMTFAPGLERIQMAIYKLMTGPFQLYLKLCVDHPAISDAIDEDGSGYVSAHEFNSFLMQKPSQWTFPKWLFFWAIGWQDTMFMIYNISKQLCMVSKAAKSKAKHDLLKGDISKYIDSLQVIIPKLTDWYNITGYEYERHFGLESEADTQFHSLVQEYQELNKQLAEKIIQDGGILSDAVDISPLKRRFRDRIEMCILPFLENILLHQFEALVGRPYANYNAYNNGKGSDQADEEISAPTVQFDNKTVEDIQWMDMIDTLKELFIQFHLRMLSLLRGWKKQKINCQVMIDSFSGGLFAGWHTAYMGDRNFKHMIDILIHNDNLDSGNETPTDDISVLQKSVTALQTSVYEIHTSLEELTKMISSMHLSSQQVPSQPHVHNGLQGPPEIQYPLFEETESDNDGENLSLNGHQHSRSGSSENNAPELPENNDNWDARKQDMESNFDNDDSPTLQALNESQPQVYSNSAYNDSEYNNDQGQRWQELEQEQEQEQSDAYGF</sequence>
<evidence type="ECO:0000313" key="3">
    <source>
        <dbReference type="EMBL" id="KAJ4487254.1"/>
    </source>
</evidence>
<dbReference type="PROSITE" id="PS00018">
    <property type="entry name" value="EF_HAND_1"/>
    <property type="match status" value="1"/>
</dbReference>
<dbReference type="Proteomes" id="UP001150238">
    <property type="component" value="Unassembled WGS sequence"/>
</dbReference>
<dbReference type="InterPro" id="IPR002048">
    <property type="entry name" value="EF_hand_dom"/>
</dbReference>
<dbReference type="PROSITE" id="PS50222">
    <property type="entry name" value="EF_HAND_2"/>
    <property type="match status" value="1"/>
</dbReference>
<dbReference type="GO" id="GO:0005509">
    <property type="term" value="F:calcium ion binding"/>
    <property type="evidence" value="ECO:0007669"/>
    <property type="project" value="InterPro"/>
</dbReference>
<feature type="compositionally biased region" description="Polar residues" evidence="1">
    <location>
        <begin position="742"/>
        <end position="760"/>
    </location>
</feature>
<dbReference type="AlphaFoldDB" id="A0A9W9AP78"/>
<feature type="region of interest" description="Disordered" evidence="1">
    <location>
        <begin position="705"/>
        <end position="836"/>
    </location>
</feature>
<accession>A0A9W9AP78</accession>
<dbReference type="InterPro" id="IPR018247">
    <property type="entry name" value="EF_Hand_1_Ca_BS"/>
</dbReference>
<protein>
    <recommendedName>
        <fullName evidence="2">EF-hand domain-containing protein</fullName>
    </recommendedName>
</protein>
<gene>
    <name evidence="3" type="ORF">C8J55DRAFT_558327</name>
</gene>
<evidence type="ECO:0000313" key="4">
    <source>
        <dbReference type="Proteomes" id="UP001150238"/>
    </source>
</evidence>
<reference evidence="3" key="1">
    <citation type="submission" date="2022-08" db="EMBL/GenBank/DDBJ databases">
        <authorList>
            <consortium name="DOE Joint Genome Institute"/>
            <person name="Min B."/>
            <person name="Riley R."/>
            <person name="Sierra-Patev S."/>
            <person name="Naranjo-Ortiz M."/>
            <person name="Looney B."/>
            <person name="Konkel Z."/>
            <person name="Slot J.C."/>
            <person name="Sakamoto Y."/>
            <person name="Steenwyk J.L."/>
            <person name="Rokas A."/>
            <person name="Carro J."/>
            <person name="Camarero S."/>
            <person name="Ferreira P."/>
            <person name="Molpeceres G."/>
            <person name="Ruiz-Duenas F.J."/>
            <person name="Serrano A."/>
            <person name="Henrissat B."/>
            <person name="Drula E."/>
            <person name="Hughes K.W."/>
            <person name="Mata J.L."/>
            <person name="Ishikawa N.K."/>
            <person name="Vargas-Isla R."/>
            <person name="Ushijima S."/>
            <person name="Smith C.A."/>
            <person name="Ahrendt S."/>
            <person name="Andreopoulos W."/>
            <person name="He G."/>
            <person name="Labutti K."/>
            <person name="Lipzen A."/>
            <person name="Ng V."/>
            <person name="Sandor L."/>
            <person name="Barry K."/>
            <person name="Martinez A.T."/>
            <person name="Xiao Y."/>
            <person name="Gibbons J.G."/>
            <person name="Terashima K."/>
            <person name="Hibbett D.S."/>
            <person name="Grigoriev I.V."/>
        </authorList>
    </citation>
    <scope>NUCLEOTIDE SEQUENCE</scope>
    <source>
        <strain evidence="3">Sp2 HRB7682 ss15</strain>
    </source>
</reference>
<comment type="caution">
    <text evidence="3">The sequence shown here is derived from an EMBL/GenBank/DDBJ whole genome shotgun (WGS) entry which is preliminary data.</text>
</comment>
<dbReference type="EMBL" id="JANVFS010000009">
    <property type="protein sequence ID" value="KAJ4487254.1"/>
    <property type="molecule type" value="Genomic_DNA"/>
</dbReference>
<evidence type="ECO:0000256" key="1">
    <source>
        <dbReference type="SAM" id="MobiDB-lite"/>
    </source>
</evidence>
<feature type="domain" description="EF-hand" evidence="2">
    <location>
        <begin position="378"/>
        <end position="403"/>
    </location>
</feature>
<evidence type="ECO:0000259" key="2">
    <source>
        <dbReference type="PROSITE" id="PS50222"/>
    </source>
</evidence>
<feature type="compositionally biased region" description="Polar residues" evidence="1">
    <location>
        <begin position="787"/>
        <end position="818"/>
    </location>
</feature>
<organism evidence="3 4">
    <name type="scientific">Lentinula lateritia</name>
    <dbReference type="NCBI Taxonomy" id="40482"/>
    <lineage>
        <taxon>Eukaryota</taxon>
        <taxon>Fungi</taxon>
        <taxon>Dikarya</taxon>
        <taxon>Basidiomycota</taxon>
        <taxon>Agaricomycotina</taxon>
        <taxon>Agaricomycetes</taxon>
        <taxon>Agaricomycetidae</taxon>
        <taxon>Agaricales</taxon>
        <taxon>Marasmiineae</taxon>
        <taxon>Omphalotaceae</taxon>
        <taxon>Lentinula</taxon>
    </lineage>
</organism>
<name>A0A9W9AP78_9AGAR</name>